<feature type="transmembrane region" description="Helical" evidence="1">
    <location>
        <begin position="82"/>
        <end position="100"/>
    </location>
</feature>
<dbReference type="RefSeq" id="WP_141894091.1">
    <property type="nucleotide sequence ID" value="NZ_BAABLH010000021.1"/>
</dbReference>
<evidence type="ECO:0000313" key="2">
    <source>
        <dbReference type="EMBL" id="TQM27779.1"/>
    </source>
</evidence>
<keyword evidence="1" id="KW-1133">Transmembrane helix</keyword>
<keyword evidence="3" id="KW-1185">Reference proteome</keyword>
<organism evidence="2 3">
    <name type="scientific">Microbacterium kyungheense</name>
    <dbReference type="NCBI Taxonomy" id="1263636"/>
    <lineage>
        <taxon>Bacteria</taxon>
        <taxon>Bacillati</taxon>
        <taxon>Actinomycetota</taxon>
        <taxon>Actinomycetes</taxon>
        <taxon>Micrococcales</taxon>
        <taxon>Microbacteriaceae</taxon>
        <taxon>Microbacterium</taxon>
    </lineage>
</organism>
<accession>A0A543F1U8</accession>
<keyword evidence="1" id="KW-0812">Transmembrane</keyword>
<evidence type="ECO:0000256" key="1">
    <source>
        <dbReference type="SAM" id="Phobius"/>
    </source>
</evidence>
<dbReference type="AlphaFoldDB" id="A0A543F1U8"/>
<dbReference type="Proteomes" id="UP000320235">
    <property type="component" value="Unassembled WGS sequence"/>
</dbReference>
<sequence length="170" mass="17034">MSHAVAPAVSGAGLVAGHAVIARIRRLLSVALIAGVAYATFTVASHGGCAGGIAGSGGFVDAAGHPTDAAPMCVQLTLKPSPLMYIAIAAIVLLAIGRVLKAAHESTAVRTLDRAAAGIGVLTVVAIVVSQAWFQQIPLHELTSGSWSVLSPFPFGFIDVTTEPMAGVAG</sequence>
<reference evidence="2 3" key="1">
    <citation type="submission" date="2019-06" db="EMBL/GenBank/DDBJ databases">
        <title>Sequencing the genomes of 1000 actinobacteria strains.</title>
        <authorList>
            <person name="Klenk H.-P."/>
        </authorList>
    </citation>
    <scope>NUCLEOTIDE SEQUENCE [LARGE SCALE GENOMIC DNA]</scope>
    <source>
        <strain evidence="2 3">DSM 105492</strain>
    </source>
</reference>
<dbReference type="EMBL" id="VFPE01000002">
    <property type="protein sequence ID" value="TQM27779.1"/>
    <property type="molecule type" value="Genomic_DNA"/>
</dbReference>
<keyword evidence="1" id="KW-0472">Membrane</keyword>
<feature type="transmembrane region" description="Helical" evidence="1">
    <location>
        <begin position="112"/>
        <end position="134"/>
    </location>
</feature>
<name>A0A543F1U8_9MICO</name>
<evidence type="ECO:0000313" key="3">
    <source>
        <dbReference type="Proteomes" id="UP000320235"/>
    </source>
</evidence>
<protein>
    <submittedName>
        <fullName evidence="2">Uncharacterized protein</fullName>
    </submittedName>
</protein>
<gene>
    <name evidence="2" type="ORF">FB391_1807</name>
</gene>
<proteinExistence type="predicted"/>
<dbReference type="OrthoDB" id="4979412at2"/>
<comment type="caution">
    <text evidence="2">The sequence shown here is derived from an EMBL/GenBank/DDBJ whole genome shotgun (WGS) entry which is preliminary data.</text>
</comment>